<proteinExistence type="predicted"/>
<reference evidence="1" key="1">
    <citation type="submission" date="2022-07" db="EMBL/GenBank/DDBJ databases">
        <title>Phylogenomic reconstructions and comparative analyses of Kickxellomycotina fungi.</title>
        <authorList>
            <person name="Reynolds N.K."/>
            <person name="Stajich J.E."/>
            <person name="Barry K."/>
            <person name="Grigoriev I.V."/>
            <person name="Crous P."/>
            <person name="Smith M.E."/>
        </authorList>
    </citation>
    <scope>NUCLEOTIDE SEQUENCE</scope>
    <source>
        <strain evidence="1">CBS 109366</strain>
    </source>
</reference>
<keyword evidence="2" id="KW-1185">Reference proteome</keyword>
<evidence type="ECO:0000313" key="1">
    <source>
        <dbReference type="EMBL" id="KAJ2775544.1"/>
    </source>
</evidence>
<sequence>MPIKSRPPTCIAVQCPACSVFVEFDLPAHSEPAQCTISCFSCAHDFPMDVSEVPFWKPAGDATPRAAGSAGATPTPGADAKPKSKPKRADGRTKGTDENPLETEYYEWLEAAPAATQAELKKKYYLLALKFHPDKNPSAEAEERFKQISEAYSVLGDPDLRRRYNERGSEKDQSGDAMPDPGFFFMQLFGGERFANMVGELTIIQELTQIAEDAQEDEEQSAADGKAIQDAATAESEKEARKAEKRRKREEHAQKRLEAEARSKEQVHKISESLKDKLAIYVENTDGDAKEALQAWAAQIKAEAEDLKIESLGVELLHTIGGAYSFSAKKYFERQELFGSFRNAYHSVRETGRVMSDAYSMFKDAMDLQRTYAELAEAEKKSLSPEEKQRLEESATRKGLEVLWKSGRLEIESKTNQACSALLNDRAASKSVLKRRAVALREMGRIYSETQPDPDQPPNPFTQFGPGT</sequence>
<protein>
    <submittedName>
        <fullName evidence="1">DnaJ-like protein</fullName>
    </submittedName>
</protein>
<organism evidence="1 2">
    <name type="scientific">Coemansia nantahalensis</name>
    <dbReference type="NCBI Taxonomy" id="2789366"/>
    <lineage>
        <taxon>Eukaryota</taxon>
        <taxon>Fungi</taxon>
        <taxon>Fungi incertae sedis</taxon>
        <taxon>Zoopagomycota</taxon>
        <taxon>Kickxellomycotina</taxon>
        <taxon>Kickxellomycetes</taxon>
        <taxon>Kickxellales</taxon>
        <taxon>Kickxellaceae</taxon>
        <taxon>Coemansia</taxon>
    </lineage>
</organism>
<dbReference type="EMBL" id="JANBUJ010000012">
    <property type="protein sequence ID" value="KAJ2775544.1"/>
    <property type="molecule type" value="Genomic_DNA"/>
</dbReference>
<name>A0ACC1K898_9FUNG</name>
<accession>A0ACC1K898</accession>
<evidence type="ECO:0000313" key="2">
    <source>
        <dbReference type="Proteomes" id="UP001140234"/>
    </source>
</evidence>
<comment type="caution">
    <text evidence="1">The sequence shown here is derived from an EMBL/GenBank/DDBJ whole genome shotgun (WGS) entry which is preliminary data.</text>
</comment>
<dbReference type="Proteomes" id="UP001140234">
    <property type="component" value="Unassembled WGS sequence"/>
</dbReference>
<gene>
    <name evidence="1" type="primary">CAJ1</name>
    <name evidence="1" type="ORF">IWQ57_000376</name>
</gene>